<keyword evidence="5" id="KW-1185">Reference proteome</keyword>
<accession>A0ABW1T2V3</accession>
<dbReference type="EMBL" id="JBHSTI010000008">
    <property type="protein sequence ID" value="MFC6238617.1"/>
    <property type="molecule type" value="Genomic_DNA"/>
</dbReference>
<evidence type="ECO:0000313" key="4">
    <source>
        <dbReference type="EMBL" id="MFC6238617.1"/>
    </source>
</evidence>
<dbReference type="PANTHER" id="PTHR44196:SF1">
    <property type="entry name" value="DEHYDROGENASE_REDUCTASE SDR FAMILY MEMBER 7B"/>
    <property type="match status" value="1"/>
</dbReference>
<comment type="similarity">
    <text evidence="1 3">Belongs to the short-chain dehydrogenases/reductases (SDR) family.</text>
</comment>
<dbReference type="InterPro" id="IPR036291">
    <property type="entry name" value="NAD(P)-bd_dom_sf"/>
</dbReference>
<keyword evidence="2 4" id="KW-0560">Oxidoreductase</keyword>
<dbReference type="PANTHER" id="PTHR44196">
    <property type="entry name" value="DEHYDROGENASE/REDUCTASE SDR FAMILY MEMBER 7B"/>
    <property type="match status" value="1"/>
</dbReference>
<evidence type="ECO:0000313" key="5">
    <source>
        <dbReference type="Proteomes" id="UP001596138"/>
    </source>
</evidence>
<reference evidence="5" key="1">
    <citation type="journal article" date="2019" name="Int. J. Syst. Evol. Microbiol.">
        <title>The Global Catalogue of Microorganisms (GCM) 10K type strain sequencing project: providing services to taxonomists for standard genome sequencing and annotation.</title>
        <authorList>
            <consortium name="The Broad Institute Genomics Platform"/>
            <consortium name="The Broad Institute Genome Sequencing Center for Infectious Disease"/>
            <person name="Wu L."/>
            <person name="Ma J."/>
        </authorList>
    </citation>
    <scope>NUCLEOTIDE SEQUENCE [LARGE SCALE GENOMIC DNA]</scope>
    <source>
        <strain evidence="5">CGMCC 4.7317</strain>
    </source>
</reference>
<dbReference type="GO" id="GO:0016491">
    <property type="term" value="F:oxidoreductase activity"/>
    <property type="evidence" value="ECO:0007669"/>
    <property type="project" value="UniProtKB-KW"/>
</dbReference>
<name>A0ABW1T2V3_9ACTN</name>
<gene>
    <name evidence="4" type="ORF">ACFQGU_12085</name>
</gene>
<protein>
    <submittedName>
        <fullName evidence="4">SDR family oxidoreductase</fullName>
        <ecNumber evidence="4">1.-.-.-</ecNumber>
    </submittedName>
</protein>
<dbReference type="InterPro" id="IPR002347">
    <property type="entry name" value="SDR_fam"/>
</dbReference>
<evidence type="ECO:0000256" key="2">
    <source>
        <dbReference type="ARBA" id="ARBA00023002"/>
    </source>
</evidence>
<evidence type="ECO:0000256" key="1">
    <source>
        <dbReference type="ARBA" id="ARBA00006484"/>
    </source>
</evidence>
<comment type="caution">
    <text evidence="4">The sequence shown here is derived from an EMBL/GenBank/DDBJ whole genome shotgun (WGS) entry which is preliminary data.</text>
</comment>
<dbReference type="Pfam" id="PF00106">
    <property type="entry name" value="adh_short"/>
    <property type="match status" value="1"/>
</dbReference>
<evidence type="ECO:0000256" key="3">
    <source>
        <dbReference type="RuleBase" id="RU000363"/>
    </source>
</evidence>
<dbReference type="Proteomes" id="UP001596138">
    <property type="component" value="Unassembled WGS sequence"/>
</dbReference>
<dbReference type="CDD" id="cd05233">
    <property type="entry name" value="SDR_c"/>
    <property type="match status" value="1"/>
</dbReference>
<proteinExistence type="inferred from homology"/>
<dbReference type="SUPFAM" id="SSF51735">
    <property type="entry name" value="NAD(P)-binding Rossmann-fold domains"/>
    <property type="match status" value="1"/>
</dbReference>
<dbReference type="PRINTS" id="PR00080">
    <property type="entry name" value="SDRFAMILY"/>
</dbReference>
<sequence length="263" mass="27701">MKALVTGVTRGIGRSLVEHLAAGGWEVAAVARDEIALRSLAPAWGERVTPYAADVTDGPRLAEVATAAGDLDLVVANAGALLGAGPLWASDPDAWWSGVEVNLRGVYLTLRAVLPGMIARGSGRVVVLASGIGTEPSPYDSGYGASKAAVLHLVTTVEAELAGTGVHVFPVSPGMVKTDMTRFPVELTRHVPELADIPDDRYTPVDLLLGLVDEIATGRLDPLAGRFVHARDDRDRLLAEIGPGDTRARTLRLAPAWRDDPRG</sequence>
<dbReference type="RefSeq" id="WP_386766978.1">
    <property type="nucleotide sequence ID" value="NZ_JBHSTI010000008.1"/>
</dbReference>
<organism evidence="4 5">
    <name type="scientific">Longivirga aurantiaca</name>
    <dbReference type="NCBI Taxonomy" id="1837743"/>
    <lineage>
        <taxon>Bacteria</taxon>
        <taxon>Bacillati</taxon>
        <taxon>Actinomycetota</taxon>
        <taxon>Actinomycetes</taxon>
        <taxon>Sporichthyales</taxon>
        <taxon>Sporichthyaceae</taxon>
        <taxon>Longivirga</taxon>
    </lineage>
</organism>
<dbReference type="EC" id="1.-.-.-" evidence="4"/>
<dbReference type="PRINTS" id="PR00081">
    <property type="entry name" value="GDHRDH"/>
</dbReference>
<dbReference type="Gene3D" id="3.40.50.720">
    <property type="entry name" value="NAD(P)-binding Rossmann-like Domain"/>
    <property type="match status" value="1"/>
</dbReference>